<proteinExistence type="predicted"/>
<evidence type="ECO:0000313" key="1">
    <source>
        <dbReference type="EMBL" id="EMT53301.1"/>
    </source>
</evidence>
<protein>
    <submittedName>
        <fullName evidence="1">Uncharacterized protein</fullName>
    </submittedName>
</protein>
<feature type="non-terminal residue" evidence="1">
    <location>
        <position position="66"/>
    </location>
</feature>
<dbReference type="Proteomes" id="UP000012081">
    <property type="component" value="Unassembled WGS sequence"/>
</dbReference>
<accession>M8E1Z8</accession>
<gene>
    <name evidence="1" type="ORF">I532_04795</name>
</gene>
<dbReference type="AlphaFoldDB" id="M8E1Z8"/>
<dbReference type="STRING" id="1300222.I532_04795"/>
<comment type="caution">
    <text evidence="1">The sequence shown here is derived from an EMBL/GenBank/DDBJ whole genome shotgun (WGS) entry which is preliminary data.</text>
</comment>
<evidence type="ECO:0000313" key="2">
    <source>
        <dbReference type="Proteomes" id="UP000012081"/>
    </source>
</evidence>
<sequence>MFTNQTLSNNFGGAQAIFQPGFAGTNPQQVRQDIAREGGFGQAGFSGGFTQQASPAAFGGAQAVFQ</sequence>
<dbReference type="EMBL" id="APBN01000002">
    <property type="protein sequence ID" value="EMT53301.1"/>
    <property type="molecule type" value="Genomic_DNA"/>
</dbReference>
<keyword evidence="2" id="KW-1185">Reference proteome</keyword>
<organism evidence="1 2">
    <name type="scientific">Brevibacillus borstelensis AK1</name>
    <dbReference type="NCBI Taxonomy" id="1300222"/>
    <lineage>
        <taxon>Bacteria</taxon>
        <taxon>Bacillati</taxon>
        <taxon>Bacillota</taxon>
        <taxon>Bacilli</taxon>
        <taxon>Bacillales</taxon>
        <taxon>Paenibacillaceae</taxon>
        <taxon>Brevibacillus</taxon>
    </lineage>
</organism>
<name>M8E1Z8_9BACL</name>
<reference evidence="1 2" key="1">
    <citation type="submission" date="2013-03" db="EMBL/GenBank/DDBJ databases">
        <title>Assembly of a new bacterial strain Brevibacillus borstelensis AK1.</title>
        <authorList>
            <person name="Rajan I."/>
            <person name="PoliReddy D."/>
            <person name="Sugumar T."/>
            <person name="Rathinam K."/>
            <person name="Alqarawi S."/>
            <person name="Khalil A.B."/>
            <person name="Sivakumar N."/>
        </authorList>
    </citation>
    <scope>NUCLEOTIDE SEQUENCE [LARGE SCALE GENOMIC DNA]</scope>
    <source>
        <strain evidence="1 2">AK1</strain>
    </source>
</reference>